<dbReference type="InterPro" id="IPR036255">
    <property type="entry name" value="YgfB-like_sf"/>
</dbReference>
<organism evidence="1 2">
    <name type="scientific">Mesorhizobium tamadayense</name>
    <dbReference type="NCBI Taxonomy" id="425306"/>
    <lineage>
        <taxon>Bacteria</taxon>
        <taxon>Pseudomonadati</taxon>
        <taxon>Pseudomonadota</taxon>
        <taxon>Alphaproteobacteria</taxon>
        <taxon>Hyphomicrobiales</taxon>
        <taxon>Phyllobacteriaceae</taxon>
        <taxon>Mesorhizobium</taxon>
    </lineage>
</organism>
<dbReference type="SUPFAM" id="SSF101327">
    <property type="entry name" value="YgfB-like"/>
    <property type="match status" value="1"/>
</dbReference>
<dbReference type="OrthoDB" id="7498017at2"/>
<evidence type="ECO:0000313" key="2">
    <source>
        <dbReference type="Proteomes" id="UP000273786"/>
    </source>
</evidence>
<evidence type="ECO:0000313" key="1">
    <source>
        <dbReference type="EMBL" id="RRH93655.1"/>
    </source>
</evidence>
<sequence>MIARRSKGPVAARPAAASSVVPSRPMLDDAAFETFLHKQRPHPPVFGMDGLDGYLTALIIGPRFIDPRQWIPLFAGEQALMALEGTTEALAVQTLVANYNRISVGLGETPETWRPRLARQEDGTFDAFEWSTAFLLATGYATRLWRPVLHGHAKTGDIIAPIRDTTGLNSRLDDAGVAAVAKAVVAIRSYFMPKRVKAARI</sequence>
<protein>
    <submittedName>
        <fullName evidence="1">YecA family protein</fullName>
    </submittedName>
</protein>
<dbReference type="Pfam" id="PF03695">
    <property type="entry name" value="UPF0149"/>
    <property type="match status" value="1"/>
</dbReference>
<accession>A0A3P3F501</accession>
<comment type="caution">
    <text evidence="1">The sequence shown here is derived from an EMBL/GenBank/DDBJ whole genome shotgun (WGS) entry which is preliminary data.</text>
</comment>
<dbReference type="NCBIfam" id="TIGR02292">
    <property type="entry name" value="ygfB_yecA"/>
    <property type="match status" value="1"/>
</dbReference>
<dbReference type="Proteomes" id="UP000273786">
    <property type="component" value="Unassembled WGS sequence"/>
</dbReference>
<dbReference type="AlphaFoldDB" id="A0A3P3F501"/>
<proteinExistence type="predicted"/>
<dbReference type="EMBL" id="RQXT01000049">
    <property type="protein sequence ID" value="RRH93655.1"/>
    <property type="molecule type" value="Genomic_DNA"/>
</dbReference>
<keyword evidence="2" id="KW-1185">Reference proteome</keyword>
<dbReference type="InterPro" id="IPR011978">
    <property type="entry name" value="YgfB-like"/>
</dbReference>
<reference evidence="1 2" key="1">
    <citation type="submission" date="2018-11" db="EMBL/GenBank/DDBJ databases">
        <title>the genome of Mesorhizobium tamadayense DSM 28320.</title>
        <authorList>
            <person name="Gao J."/>
        </authorList>
    </citation>
    <scope>NUCLEOTIDE SEQUENCE [LARGE SCALE GENOMIC DNA]</scope>
    <source>
        <strain evidence="1 2">DSM 28320</strain>
    </source>
</reference>
<name>A0A3P3F501_9HYPH</name>
<gene>
    <name evidence="1" type="ORF">EH240_29100</name>
</gene>